<feature type="region of interest" description="Disordered" evidence="1">
    <location>
        <begin position="151"/>
        <end position="240"/>
    </location>
</feature>
<organism evidence="2 3">
    <name type="scientific">Fusarium albosuccineum</name>
    <dbReference type="NCBI Taxonomy" id="1237068"/>
    <lineage>
        <taxon>Eukaryota</taxon>
        <taxon>Fungi</taxon>
        <taxon>Dikarya</taxon>
        <taxon>Ascomycota</taxon>
        <taxon>Pezizomycotina</taxon>
        <taxon>Sordariomycetes</taxon>
        <taxon>Hypocreomycetidae</taxon>
        <taxon>Hypocreales</taxon>
        <taxon>Nectriaceae</taxon>
        <taxon>Fusarium</taxon>
        <taxon>Fusarium decemcellulare species complex</taxon>
    </lineage>
</organism>
<evidence type="ECO:0000313" key="2">
    <source>
        <dbReference type="EMBL" id="KAF4463753.1"/>
    </source>
</evidence>
<feature type="compositionally biased region" description="Basic and acidic residues" evidence="1">
    <location>
        <begin position="180"/>
        <end position="201"/>
    </location>
</feature>
<feature type="compositionally biased region" description="Polar residues" evidence="1">
    <location>
        <begin position="48"/>
        <end position="57"/>
    </location>
</feature>
<reference evidence="2 3" key="1">
    <citation type="submission" date="2020-01" db="EMBL/GenBank/DDBJ databases">
        <title>Identification and distribution of gene clusters putatively required for synthesis of sphingolipid metabolism inhibitors in phylogenetically diverse species of the filamentous fungus Fusarium.</title>
        <authorList>
            <person name="Kim H.-S."/>
            <person name="Busman M."/>
            <person name="Brown D.W."/>
            <person name="Divon H."/>
            <person name="Uhlig S."/>
            <person name="Proctor R.H."/>
        </authorList>
    </citation>
    <scope>NUCLEOTIDE SEQUENCE [LARGE SCALE GENOMIC DNA]</scope>
    <source>
        <strain evidence="2 3">NRRL 20459</strain>
    </source>
</reference>
<feature type="compositionally biased region" description="Polar residues" evidence="1">
    <location>
        <begin position="28"/>
        <end position="38"/>
    </location>
</feature>
<evidence type="ECO:0000313" key="3">
    <source>
        <dbReference type="Proteomes" id="UP000554235"/>
    </source>
</evidence>
<sequence>MPRPCSPSDLAHTPALSLSNALFPPQLTAPTSITPRSKSTPRRALNPCKSQRQSHSTPAPVFHLPSSFLTGYRAVPFYLRPRLLALPPAPPFTEPGPSPSKSKSTPVLRRPFRSVPHDFSDDSIRTMSSLFNKSGGGSRFQLPALNLNFGSITDGTNIPPPPDSPIQKVPTPPQTPPPVKEVEKETDKDVPSSSVVDHDSKVTPQQSIPASSNGNLAGTKRYADEDVPLSPAASSRQGSIRRLFSRTMLNNSYAEGQISSNGSIAGANNGRPSSQGGASFLDDRKSRRSSGWFRRIRTGDAAAKRASTAFVEEPPRAPTPKKPSGPPPPMIPELTDLEKDDGSLGSDLFKNIK</sequence>
<dbReference type="OrthoDB" id="5380416at2759"/>
<evidence type="ECO:0000256" key="1">
    <source>
        <dbReference type="SAM" id="MobiDB-lite"/>
    </source>
</evidence>
<gene>
    <name evidence="2" type="ORF">FALBO_9423</name>
</gene>
<feature type="compositionally biased region" description="Pro residues" evidence="1">
    <location>
        <begin position="158"/>
        <end position="179"/>
    </location>
</feature>
<feature type="region of interest" description="Disordered" evidence="1">
    <location>
        <begin position="1"/>
        <end position="60"/>
    </location>
</feature>
<comment type="caution">
    <text evidence="2">The sequence shown here is derived from an EMBL/GenBank/DDBJ whole genome shotgun (WGS) entry which is preliminary data.</text>
</comment>
<feature type="region of interest" description="Disordered" evidence="1">
    <location>
        <begin position="256"/>
        <end position="353"/>
    </location>
</feature>
<feature type="compositionally biased region" description="Polar residues" evidence="1">
    <location>
        <begin position="203"/>
        <end position="216"/>
    </location>
</feature>
<dbReference type="Proteomes" id="UP000554235">
    <property type="component" value="Unassembled WGS sequence"/>
</dbReference>
<proteinExistence type="predicted"/>
<name>A0A8H4L9M5_9HYPO</name>
<accession>A0A8H4L9M5</accession>
<dbReference type="AlphaFoldDB" id="A0A8H4L9M5"/>
<feature type="compositionally biased region" description="Pro residues" evidence="1">
    <location>
        <begin position="316"/>
        <end position="331"/>
    </location>
</feature>
<dbReference type="EMBL" id="JAADYS010001313">
    <property type="protein sequence ID" value="KAF4463753.1"/>
    <property type="molecule type" value="Genomic_DNA"/>
</dbReference>
<keyword evidence="3" id="KW-1185">Reference proteome</keyword>
<feature type="region of interest" description="Disordered" evidence="1">
    <location>
        <begin position="90"/>
        <end position="114"/>
    </location>
</feature>
<protein>
    <submittedName>
        <fullName evidence="2">Uncharacterized protein</fullName>
    </submittedName>
</protein>